<protein>
    <submittedName>
        <fullName evidence="2">Uncharacterized protein</fullName>
    </submittedName>
</protein>
<dbReference type="Proteomes" id="UP001217325">
    <property type="component" value="Unassembled WGS sequence"/>
</dbReference>
<dbReference type="AlphaFoldDB" id="A0AAW6LQR2"/>
<reference evidence="2" key="1">
    <citation type="submission" date="2023-02" db="EMBL/GenBank/DDBJ databases">
        <title>A novel hydrolase synthesized by Rhodococcus erythropolis HQ is responsible for the detoxification of Zearalenone.</title>
        <authorList>
            <person name="Hu J."/>
            <person name="Xu J."/>
        </authorList>
    </citation>
    <scope>NUCLEOTIDE SEQUENCE</scope>
    <source>
        <strain evidence="2">HQ</strain>
    </source>
</reference>
<accession>A0AAW6LQR2</accession>
<dbReference type="RefSeq" id="WP_275233118.1">
    <property type="nucleotide sequence ID" value="NZ_JARDXE010000040.1"/>
</dbReference>
<proteinExistence type="predicted"/>
<dbReference type="EMBL" id="JARDXE010000040">
    <property type="protein sequence ID" value="MDE8649967.1"/>
    <property type="molecule type" value="Genomic_DNA"/>
</dbReference>
<keyword evidence="1" id="KW-0472">Membrane</keyword>
<evidence type="ECO:0000313" key="2">
    <source>
        <dbReference type="EMBL" id="MDE8649967.1"/>
    </source>
</evidence>
<feature type="transmembrane region" description="Helical" evidence="1">
    <location>
        <begin position="12"/>
        <end position="32"/>
    </location>
</feature>
<organism evidence="2 3">
    <name type="scientific">Rhodococcus qingshengii</name>
    <dbReference type="NCBI Taxonomy" id="334542"/>
    <lineage>
        <taxon>Bacteria</taxon>
        <taxon>Bacillati</taxon>
        <taxon>Actinomycetota</taxon>
        <taxon>Actinomycetes</taxon>
        <taxon>Mycobacteriales</taxon>
        <taxon>Nocardiaceae</taxon>
        <taxon>Rhodococcus</taxon>
        <taxon>Rhodococcus erythropolis group</taxon>
    </lineage>
</organism>
<keyword evidence="1" id="KW-1133">Transmembrane helix</keyword>
<sequence length="143" mass="15484">MVERKGCLEVGVAVFTLIVALLGGSAVIGIYFEMWTQNHQWAAPFSHASRPRGLRYTRDELRSWSVSTVSDAFRGGFGSPPTVFSFCRSLWLLLLYGGDLWWTGRAPDVVGGILSSTLTGFLIGVAAGATVTKRLSKDTIGRG</sequence>
<evidence type="ECO:0000313" key="3">
    <source>
        <dbReference type="Proteomes" id="UP001217325"/>
    </source>
</evidence>
<keyword evidence="1" id="KW-0812">Transmembrane</keyword>
<gene>
    <name evidence="2" type="ORF">PXH69_33935</name>
</gene>
<comment type="caution">
    <text evidence="2">The sequence shown here is derived from an EMBL/GenBank/DDBJ whole genome shotgun (WGS) entry which is preliminary data.</text>
</comment>
<evidence type="ECO:0000256" key="1">
    <source>
        <dbReference type="SAM" id="Phobius"/>
    </source>
</evidence>
<name>A0AAW6LQR2_RHOSG</name>
<feature type="transmembrane region" description="Helical" evidence="1">
    <location>
        <begin position="109"/>
        <end position="132"/>
    </location>
</feature>